<dbReference type="InterPro" id="IPR019933">
    <property type="entry name" value="DivIVA_domain"/>
</dbReference>
<protein>
    <submittedName>
        <fullName evidence="1">DivIVA domain-containing protein</fullName>
    </submittedName>
</protein>
<dbReference type="Proteomes" id="UP000297643">
    <property type="component" value="Unassembled WGS sequence"/>
</dbReference>
<proteinExistence type="predicted"/>
<name>A0A4V3IDH0_9MICO</name>
<comment type="caution">
    <text evidence="1">The sequence shown here is derived from an EMBL/GenBank/DDBJ whole genome shotgun (WGS) entry which is preliminary data.</text>
</comment>
<dbReference type="EMBL" id="SOFM01000009">
    <property type="protein sequence ID" value="TFC06860.1"/>
    <property type="molecule type" value="Genomic_DNA"/>
</dbReference>
<dbReference type="InterPro" id="IPR019932">
    <property type="entry name" value="CHP03543"/>
</dbReference>
<reference evidence="1 2" key="1">
    <citation type="submission" date="2019-03" db="EMBL/GenBank/DDBJ databases">
        <title>Genomics of glacier-inhabiting Cryobacterium strains.</title>
        <authorList>
            <person name="Liu Q."/>
            <person name="Xin Y.-H."/>
        </authorList>
    </citation>
    <scope>NUCLEOTIDE SEQUENCE [LARGE SCALE GENOMIC DNA]</scope>
    <source>
        <strain evidence="1 2">RHLT2-21</strain>
    </source>
</reference>
<organism evidence="1 2">
    <name type="scientific">Cryobacterium mannosilyticum</name>
    <dbReference type="NCBI Taxonomy" id="1259190"/>
    <lineage>
        <taxon>Bacteria</taxon>
        <taxon>Bacillati</taxon>
        <taxon>Actinomycetota</taxon>
        <taxon>Actinomycetes</taxon>
        <taxon>Micrococcales</taxon>
        <taxon>Microbacteriaceae</taxon>
        <taxon>Cryobacterium</taxon>
    </lineage>
</organism>
<keyword evidence="2" id="KW-1185">Reference proteome</keyword>
<gene>
    <name evidence="1" type="ORF">E3O32_03405</name>
</gene>
<sequence>MGRVGQNEAVTTTFPRTPKKTLGYSAAQVDEFLEAARRAYDGSDDSATLTAETIRHTAFAMKRGGYSPVHVDAALERLEDAFASRDRDLASRTGGQQAWLEDARAKAQVLVNRLSRRSGHRFSRTSFLSVGYSRADVDRFANKLVKYFEAGFPITVDGVRGVVFKPERGGYREAQVDAVLDAVVDVMLAVR</sequence>
<dbReference type="NCBIfam" id="TIGR03544">
    <property type="entry name" value="DivI1A_domain"/>
    <property type="match status" value="2"/>
</dbReference>
<accession>A0A4V3IDH0</accession>
<dbReference type="NCBIfam" id="TIGR03543">
    <property type="entry name" value="divI1A_rptt_fam"/>
    <property type="match status" value="1"/>
</dbReference>
<evidence type="ECO:0000313" key="2">
    <source>
        <dbReference type="Proteomes" id="UP000297643"/>
    </source>
</evidence>
<dbReference type="AlphaFoldDB" id="A0A4V3IDH0"/>
<evidence type="ECO:0000313" key="1">
    <source>
        <dbReference type="EMBL" id="TFC06860.1"/>
    </source>
</evidence>